<dbReference type="InterPro" id="IPR036396">
    <property type="entry name" value="Cyt_P450_sf"/>
</dbReference>
<keyword evidence="7" id="KW-1185">Reference proteome</keyword>
<dbReference type="Pfam" id="PF00067">
    <property type="entry name" value="p450"/>
    <property type="match status" value="2"/>
</dbReference>
<keyword evidence="3" id="KW-0349">Heme</keyword>
<dbReference type="PRINTS" id="PR00463">
    <property type="entry name" value="EP450I"/>
</dbReference>
<gene>
    <name evidence="6" type="ORF">PG997_008672</name>
</gene>
<keyword evidence="5" id="KW-0408">Iron</keyword>
<dbReference type="Proteomes" id="UP001433268">
    <property type="component" value="Unassembled WGS sequence"/>
</dbReference>
<comment type="caution">
    <text evidence="6">The sequence shown here is derived from an EMBL/GenBank/DDBJ whole genome shotgun (WGS) entry which is preliminary data.</text>
</comment>
<accession>A0ABR1WFA7</accession>
<dbReference type="InterPro" id="IPR001128">
    <property type="entry name" value="Cyt_P450"/>
</dbReference>
<dbReference type="InterPro" id="IPR002401">
    <property type="entry name" value="Cyt_P450_E_grp-I"/>
</dbReference>
<evidence type="ECO:0000256" key="3">
    <source>
        <dbReference type="ARBA" id="ARBA00022617"/>
    </source>
</evidence>
<dbReference type="InterPro" id="IPR050121">
    <property type="entry name" value="Cytochrome_P450_monoxygenase"/>
</dbReference>
<sequence length="580" mass="65414">MFSLMSLEIIGVLIAVALYRLYRWLLPKPIPGIPYNTAAAKLLLGDAGDMLREVRITGEFGAWCAKQVQKMGAPVCQVFIRPFSQPWVLVADFRESRDILMRRREFGKSKFISDGMACLGDFHGLFPTGARFKFNRQLVQDLMTSSFLNGHAGPAIYAHGLKLLEILEVKRKLACGRPFSVSRDIENTAVDSMLSFAFGENWQASTLSADIRLLSGLDASSLRDGNVLERPVEFPHTELGEFLHVVHEIPKVVEKATVSWSPRFSFWWWGKQAWYKTLFDIKDRAIRGQVKMALHNVHAGRVESAMEHMLLRESSRADKHDVEPDFDSHVFVDEIFGNIIGGHHTTSGAIMWAIKQLTRHPATQSKLRATLYASLPAASREARIPSFSELRTTKIPYLDAVIEEVNRLNAFTVTRHTLVDTQILGHPIPKGTEVFMVSNGPGFLSPHLPVDSTKRTEASRAARLRDCWDESEDLTAFRPERWLATDAEGYTEFDGAAGPQLVFGLGPRACWGRRLAKLEMRIVIALVVWNFELLETPQPLSSYRAYEGIARVPHMCYVRLKRIEGSIQDPNILVSCRQLQ</sequence>
<dbReference type="GeneID" id="92046047"/>
<keyword evidence="4" id="KW-0479">Metal-binding</keyword>
<dbReference type="RefSeq" id="XP_066668329.1">
    <property type="nucleotide sequence ID" value="XM_066812987.1"/>
</dbReference>
<evidence type="ECO:0008006" key="8">
    <source>
        <dbReference type="Google" id="ProtNLM"/>
    </source>
</evidence>
<comment type="similarity">
    <text evidence="2">Belongs to the cytochrome P450 family.</text>
</comment>
<evidence type="ECO:0000256" key="2">
    <source>
        <dbReference type="ARBA" id="ARBA00010617"/>
    </source>
</evidence>
<dbReference type="SUPFAM" id="SSF48264">
    <property type="entry name" value="Cytochrome P450"/>
    <property type="match status" value="1"/>
</dbReference>
<proteinExistence type="inferred from homology"/>
<evidence type="ECO:0000313" key="7">
    <source>
        <dbReference type="Proteomes" id="UP001433268"/>
    </source>
</evidence>
<name>A0ABR1WFA7_9PEZI</name>
<evidence type="ECO:0000256" key="4">
    <source>
        <dbReference type="ARBA" id="ARBA00022723"/>
    </source>
</evidence>
<evidence type="ECO:0000256" key="5">
    <source>
        <dbReference type="ARBA" id="ARBA00023004"/>
    </source>
</evidence>
<dbReference type="Gene3D" id="1.10.630.10">
    <property type="entry name" value="Cytochrome P450"/>
    <property type="match status" value="1"/>
</dbReference>
<protein>
    <recommendedName>
        <fullName evidence="8">Cytochrome P450</fullName>
    </recommendedName>
</protein>
<dbReference type="EMBL" id="JAQQWN010000006">
    <property type="protein sequence ID" value="KAK8080854.1"/>
    <property type="molecule type" value="Genomic_DNA"/>
</dbReference>
<dbReference type="PANTHER" id="PTHR24305:SF232">
    <property type="entry name" value="P450, PUTATIVE (EUROFUNG)-RELATED"/>
    <property type="match status" value="1"/>
</dbReference>
<comment type="cofactor">
    <cofactor evidence="1">
        <name>heme</name>
        <dbReference type="ChEBI" id="CHEBI:30413"/>
    </cofactor>
</comment>
<organism evidence="6 7">
    <name type="scientific">Apiospora hydei</name>
    <dbReference type="NCBI Taxonomy" id="1337664"/>
    <lineage>
        <taxon>Eukaryota</taxon>
        <taxon>Fungi</taxon>
        <taxon>Dikarya</taxon>
        <taxon>Ascomycota</taxon>
        <taxon>Pezizomycotina</taxon>
        <taxon>Sordariomycetes</taxon>
        <taxon>Xylariomycetidae</taxon>
        <taxon>Amphisphaeriales</taxon>
        <taxon>Apiosporaceae</taxon>
        <taxon>Apiospora</taxon>
    </lineage>
</organism>
<evidence type="ECO:0000256" key="1">
    <source>
        <dbReference type="ARBA" id="ARBA00001971"/>
    </source>
</evidence>
<evidence type="ECO:0000313" key="6">
    <source>
        <dbReference type="EMBL" id="KAK8080854.1"/>
    </source>
</evidence>
<dbReference type="PRINTS" id="PR00385">
    <property type="entry name" value="P450"/>
</dbReference>
<dbReference type="PANTHER" id="PTHR24305">
    <property type="entry name" value="CYTOCHROME P450"/>
    <property type="match status" value="1"/>
</dbReference>
<reference evidence="6 7" key="1">
    <citation type="submission" date="2023-01" db="EMBL/GenBank/DDBJ databases">
        <title>Analysis of 21 Apiospora genomes using comparative genomics revels a genus with tremendous synthesis potential of carbohydrate active enzymes and secondary metabolites.</title>
        <authorList>
            <person name="Sorensen T."/>
        </authorList>
    </citation>
    <scope>NUCLEOTIDE SEQUENCE [LARGE SCALE GENOMIC DNA]</scope>
    <source>
        <strain evidence="6 7">CBS 114990</strain>
    </source>
</reference>